<evidence type="ECO:0000313" key="3">
    <source>
        <dbReference type="Proteomes" id="UP000785625"/>
    </source>
</evidence>
<name>A0ABS2GZC1_9LACO</name>
<feature type="compositionally biased region" description="Polar residues" evidence="1">
    <location>
        <begin position="23"/>
        <end position="37"/>
    </location>
</feature>
<feature type="region of interest" description="Disordered" evidence="1">
    <location>
        <begin position="23"/>
        <end position="112"/>
    </location>
</feature>
<dbReference type="PROSITE" id="PS51257">
    <property type="entry name" value="PROKAR_LIPOPROTEIN"/>
    <property type="match status" value="1"/>
</dbReference>
<feature type="compositionally biased region" description="Low complexity" evidence="1">
    <location>
        <begin position="60"/>
        <end position="72"/>
    </location>
</feature>
<reference evidence="2 3" key="1">
    <citation type="journal article" date="2021" name="Sci. Rep.">
        <title>The distribution of antibiotic resistance genes in chicken gut microbiota commensals.</title>
        <authorList>
            <person name="Juricova H."/>
            <person name="Matiasovicova J."/>
            <person name="Kubasova T."/>
            <person name="Cejkova D."/>
            <person name="Rychlik I."/>
        </authorList>
    </citation>
    <scope>NUCLEOTIDE SEQUENCE [LARGE SCALE GENOMIC DNA]</scope>
    <source>
        <strain evidence="2 3">An574</strain>
    </source>
</reference>
<dbReference type="EMBL" id="JACJKU010000077">
    <property type="protein sequence ID" value="MBM6941191.1"/>
    <property type="molecule type" value="Genomic_DNA"/>
</dbReference>
<evidence type="ECO:0000313" key="2">
    <source>
        <dbReference type="EMBL" id="MBM6941191.1"/>
    </source>
</evidence>
<comment type="caution">
    <text evidence="2">The sequence shown here is derived from an EMBL/GenBank/DDBJ whole genome shotgun (WGS) entry which is preliminary data.</text>
</comment>
<proteinExistence type="predicted"/>
<protein>
    <recommendedName>
        <fullName evidence="4">Lipoprotein</fullName>
    </recommendedName>
</protein>
<sequence>MKKGLSILGVLLIGISLVGCGNSKQAKENSSLKAENSSLKEKKQKQENSSLKAENASLKSSSDQNNTTSNSSSHEDPASLSNEEVAQRVKAYKGDTAPGYNTLVTNNGDGTYDVELRKDSPDGEVANMIGTYTYNAKNNTITTKFETGLD</sequence>
<evidence type="ECO:0000256" key="1">
    <source>
        <dbReference type="SAM" id="MobiDB-lite"/>
    </source>
</evidence>
<evidence type="ECO:0008006" key="4">
    <source>
        <dbReference type="Google" id="ProtNLM"/>
    </source>
</evidence>
<organism evidence="2 3">
    <name type="scientific">Limosilactobacillus coleohominis</name>
    <dbReference type="NCBI Taxonomy" id="181675"/>
    <lineage>
        <taxon>Bacteria</taxon>
        <taxon>Bacillati</taxon>
        <taxon>Bacillota</taxon>
        <taxon>Bacilli</taxon>
        <taxon>Lactobacillales</taxon>
        <taxon>Lactobacillaceae</taxon>
        <taxon>Limosilactobacillus</taxon>
    </lineage>
</organism>
<dbReference type="Proteomes" id="UP000785625">
    <property type="component" value="Unassembled WGS sequence"/>
</dbReference>
<gene>
    <name evidence="2" type="ORF">H5975_06885</name>
</gene>
<keyword evidence="3" id="KW-1185">Reference proteome</keyword>
<accession>A0ABS2GZC1</accession>
<dbReference type="RefSeq" id="WP_204785429.1">
    <property type="nucleotide sequence ID" value="NZ_JACJKU010000077.1"/>
</dbReference>